<dbReference type="CDD" id="cd07185">
    <property type="entry name" value="OmpA_C-like"/>
    <property type="match status" value="1"/>
</dbReference>
<dbReference type="PANTHER" id="PTHR30329">
    <property type="entry name" value="STATOR ELEMENT OF FLAGELLAR MOTOR COMPLEX"/>
    <property type="match status" value="1"/>
</dbReference>
<keyword evidence="2 4" id="KW-0472">Membrane</keyword>
<comment type="subcellular location">
    <subcellularLocation>
        <location evidence="1">Cell outer membrane</location>
    </subcellularLocation>
</comment>
<dbReference type="Pfam" id="PF13432">
    <property type="entry name" value="TPR_16"/>
    <property type="match status" value="1"/>
</dbReference>
<evidence type="ECO:0000256" key="2">
    <source>
        <dbReference type="ARBA" id="ARBA00023136"/>
    </source>
</evidence>
<dbReference type="InterPro" id="IPR011659">
    <property type="entry name" value="WD40"/>
</dbReference>
<dbReference type="SUPFAM" id="SSF82171">
    <property type="entry name" value="DPP6 N-terminal domain-like"/>
    <property type="match status" value="1"/>
</dbReference>
<dbReference type="InterPro" id="IPR006665">
    <property type="entry name" value="OmpA-like"/>
</dbReference>
<dbReference type="STRING" id="1642818.AWE51_21585"/>
<dbReference type="SUPFAM" id="SSF49478">
    <property type="entry name" value="Cna protein B-type domain"/>
    <property type="match status" value="1"/>
</dbReference>
<dbReference type="AlphaFoldDB" id="A0A163BNS8"/>
<evidence type="ECO:0000256" key="4">
    <source>
        <dbReference type="PROSITE-ProRule" id="PRU00473"/>
    </source>
</evidence>
<dbReference type="Gene3D" id="2.60.40.1120">
    <property type="entry name" value="Carboxypeptidase-like, regulatory domain"/>
    <property type="match status" value="1"/>
</dbReference>
<evidence type="ECO:0000256" key="3">
    <source>
        <dbReference type="ARBA" id="ARBA00023237"/>
    </source>
</evidence>
<dbReference type="InterPro" id="IPR011990">
    <property type="entry name" value="TPR-like_helical_dom_sf"/>
</dbReference>
<evidence type="ECO:0000313" key="7">
    <source>
        <dbReference type="Proteomes" id="UP000076715"/>
    </source>
</evidence>
<dbReference type="Pfam" id="PF07676">
    <property type="entry name" value="PD40"/>
    <property type="match status" value="3"/>
</dbReference>
<dbReference type="InterPro" id="IPR011042">
    <property type="entry name" value="6-blade_b-propeller_TolB-like"/>
</dbReference>
<evidence type="ECO:0000313" key="6">
    <source>
        <dbReference type="EMBL" id="KZS41597.1"/>
    </source>
</evidence>
<protein>
    <recommendedName>
        <fullName evidence="5">OmpA-like domain-containing protein</fullName>
    </recommendedName>
</protein>
<organism evidence="6 7">
    <name type="scientific">Aquimarina aggregata</name>
    <dbReference type="NCBI Taxonomy" id="1642818"/>
    <lineage>
        <taxon>Bacteria</taxon>
        <taxon>Pseudomonadati</taxon>
        <taxon>Bacteroidota</taxon>
        <taxon>Flavobacteriia</taxon>
        <taxon>Flavobacteriales</taxon>
        <taxon>Flavobacteriaceae</taxon>
        <taxon>Aquimarina</taxon>
    </lineage>
</organism>
<dbReference type="PRINTS" id="PR01021">
    <property type="entry name" value="OMPADOMAIN"/>
</dbReference>
<dbReference type="InterPro" id="IPR050330">
    <property type="entry name" value="Bact_OuterMem_StrucFunc"/>
</dbReference>
<dbReference type="InterPro" id="IPR006664">
    <property type="entry name" value="OMP_bac"/>
</dbReference>
<dbReference type="PANTHER" id="PTHR30329:SF21">
    <property type="entry name" value="LIPOPROTEIN YIAD-RELATED"/>
    <property type="match status" value="1"/>
</dbReference>
<gene>
    <name evidence="6" type="ORF">AWE51_21585</name>
</gene>
<dbReference type="InterPro" id="IPR036737">
    <property type="entry name" value="OmpA-like_sf"/>
</dbReference>
<dbReference type="Pfam" id="PF00691">
    <property type="entry name" value="OmpA"/>
    <property type="match status" value="1"/>
</dbReference>
<dbReference type="SUPFAM" id="SSF103088">
    <property type="entry name" value="OmpA-like"/>
    <property type="match status" value="2"/>
</dbReference>
<dbReference type="Gene3D" id="1.25.40.10">
    <property type="entry name" value="Tetratricopeptide repeat domain"/>
    <property type="match status" value="1"/>
</dbReference>
<dbReference type="PROSITE" id="PS51123">
    <property type="entry name" value="OMPA_2"/>
    <property type="match status" value="1"/>
</dbReference>
<evidence type="ECO:0000256" key="1">
    <source>
        <dbReference type="ARBA" id="ARBA00004442"/>
    </source>
</evidence>
<keyword evidence="3" id="KW-0998">Cell outer membrane</keyword>
<name>A0A163BNS8_9FLAO</name>
<keyword evidence="7" id="KW-1185">Reference proteome</keyword>
<dbReference type="RefSeq" id="WP_066311977.1">
    <property type="nucleotide sequence ID" value="NZ_LQRT01000004.1"/>
</dbReference>
<feature type="domain" description="OmpA-like" evidence="5">
    <location>
        <begin position="631"/>
        <end position="752"/>
    </location>
</feature>
<dbReference type="SUPFAM" id="SSF48452">
    <property type="entry name" value="TPR-like"/>
    <property type="match status" value="1"/>
</dbReference>
<dbReference type="EMBL" id="LQRT01000004">
    <property type="protein sequence ID" value="KZS41597.1"/>
    <property type="molecule type" value="Genomic_DNA"/>
</dbReference>
<accession>A0A163BNS8</accession>
<comment type="caution">
    <text evidence="6">The sequence shown here is derived from an EMBL/GenBank/DDBJ whole genome shotgun (WGS) entry which is preliminary data.</text>
</comment>
<sequence>MNKVIYTPLIIFITSLWGGSGIAQQRIVNIANKMFDQHKYVSAQEAYLKAVERQYKNAEILKNLGDSYYLNGQPENAAKWYKEFIESYADQVEPEYFFKYAQSLKSIQDYNSADNYMDQLLLSRPEDQRANLFDKKRDYLERVEYQSGRYQIDNLAINSSFTDFGATYYEDAIVFSSSRDTLLFNKRVHKWTEESFLELYLTKYDPENNLYSDPKPFSKELSTRFHESTPAFTNNGSTIYFTRNHDIANKNEMIRLKIYRSYKNDNGEWTIPEDLPFNDNTYSTSHPSISPDGQTLYFSSDMPGGYGMSDIYSIAINNDGSFGMPINLGNQINTEGKETFPFVTQDELYFSSDGHPGLGGLDIFVTKINTPFLDIINVGRPVNSPQDDFSFVLNAQTEKGYFSSNRSDGKGGDDIYSVLQLKPIRSFDLTTVLGTIIDNDNDEALNDATITIYDNENNVIQEKVSVDNGNYIFSDNEKLKDAYLITVNKTGYKPYEHIIYKEEFADVYEKLIKLEKNYDKDLALDKVNKSSNELENVFNFELIIDPIHFQNDLTNISKKSKDKLDELILLMKKYPKVYTDIKSYTYDNNSDNVIAQNQAEAIKLYLIDKGIPEYRLSAKGVSKNTIKPEERLKLMMVVPLPIHFNFNSEEIRPEVETGLTKVIELMNTYQSMKMEVHSHADSRSSYWYNKQLSVKRMRATLNYITEKGRINWRRIRGRAYGERRLFNDCGDGVPCSEEEHQKNRRSEFIIVK</sequence>
<dbReference type="OrthoDB" id="9809364at2"/>
<evidence type="ECO:0000259" key="5">
    <source>
        <dbReference type="PROSITE" id="PS51123"/>
    </source>
</evidence>
<dbReference type="Proteomes" id="UP000076715">
    <property type="component" value="Unassembled WGS sequence"/>
</dbReference>
<reference evidence="6 7" key="1">
    <citation type="submission" date="2016-01" db="EMBL/GenBank/DDBJ databases">
        <title>The draft genome sequence of Aquimarina sp. RZW4-3-2.</title>
        <authorList>
            <person name="Wang Y."/>
        </authorList>
    </citation>
    <scope>NUCLEOTIDE SEQUENCE [LARGE SCALE GENOMIC DNA]</scope>
    <source>
        <strain evidence="6 7">RZW4-3-2</strain>
    </source>
</reference>
<dbReference type="Gene3D" id="2.120.10.30">
    <property type="entry name" value="TolB, C-terminal domain"/>
    <property type="match status" value="1"/>
</dbReference>
<proteinExistence type="predicted"/>
<dbReference type="Gene3D" id="3.30.1330.60">
    <property type="entry name" value="OmpA-like domain"/>
    <property type="match status" value="2"/>
</dbReference>
<dbReference type="GO" id="GO:0009279">
    <property type="term" value="C:cell outer membrane"/>
    <property type="evidence" value="ECO:0007669"/>
    <property type="project" value="UniProtKB-SubCell"/>
</dbReference>